<name>A0A9X4R3R8_9BURK</name>
<sequence length="355" mass="37412">MATPRADSYTVASGAGIYAGRFAGPAWLTTLSIGSWGQIPGTSGPGAGLNTNAYSDMTIRLSDATLVVVAAGGHSNGSSNAAASLKLSDDAPAWATLRASSWNGVEANVTHYADGSPASRHTYHHTHYIASLDAVLLAGCRFGWGGGTPTGPGMDLFSLSSRQYLPRNTWRDITLAGDYGVAQDGAGNIWTQTGYCFNVTSLTWSKPGSGSLLRYPAAYDSVRNRIFALQWADGEGFGSGISAVDFDPTTGNSRSITFNASAALTQFQTDAPQYAGMAYCPMDGKFYFLHPGRMNTFYVVTPNAGAVWDMATYTPGGAVPTSSGTLCKRLLWVPSLNGFVLQGSQANDLNFLKRA</sequence>
<accession>A0A9X4R3R8</accession>
<comment type="caution">
    <text evidence="1">The sequence shown here is derived from an EMBL/GenBank/DDBJ whole genome shotgun (WGS) entry which is preliminary data.</text>
</comment>
<dbReference type="Proteomes" id="UP001152766">
    <property type="component" value="Unassembled WGS sequence"/>
</dbReference>
<evidence type="ECO:0000313" key="1">
    <source>
        <dbReference type="EMBL" id="MDG0861344.1"/>
    </source>
</evidence>
<gene>
    <name evidence="1" type="ORF">EXJ73_02500</name>
</gene>
<keyword evidence="2" id="KW-1185">Reference proteome</keyword>
<proteinExistence type="predicted"/>
<dbReference type="RefSeq" id="WP_268147103.1">
    <property type="nucleotide sequence ID" value="NZ_JAPPUW010000002.1"/>
</dbReference>
<reference evidence="1" key="1">
    <citation type="submission" date="2019-02" db="EMBL/GenBank/DDBJ databases">
        <title>Draft genome of the type strain Pelomonas aquatica CCUG 52575T.</title>
        <authorList>
            <person name="Gomila M."/>
            <person name="Lalucat J."/>
        </authorList>
    </citation>
    <scope>NUCLEOTIDE SEQUENCE</scope>
    <source>
        <strain evidence="1">CCUG 52575</strain>
    </source>
</reference>
<dbReference type="AlphaFoldDB" id="A0A9X4R3R8"/>
<dbReference type="EMBL" id="SGUG01000003">
    <property type="protein sequence ID" value="MDG0861344.1"/>
    <property type="molecule type" value="Genomic_DNA"/>
</dbReference>
<organism evidence="1 2">
    <name type="scientific">Pelomonas aquatica</name>
    <dbReference type="NCBI Taxonomy" id="431058"/>
    <lineage>
        <taxon>Bacteria</taxon>
        <taxon>Pseudomonadati</taxon>
        <taxon>Pseudomonadota</taxon>
        <taxon>Betaproteobacteria</taxon>
        <taxon>Burkholderiales</taxon>
        <taxon>Sphaerotilaceae</taxon>
        <taxon>Roseateles</taxon>
    </lineage>
</organism>
<protein>
    <submittedName>
        <fullName evidence="1">Uncharacterized protein</fullName>
    </submittedName>
</protein>
<evidence type="ECO:0000313" key="2">
    <source>
        <dbReference type="Proteomes" id="UP001152766"/>
    </source>
</evidence>